<feature type="domain" description="Pyrroline-5-carboxylate reductase dimerisation" evidence="5">
    <location>
        <begin position="156"/>
        <end position="257"/>
    </location>
</feature>
<keyword evidence="3" id="KW-0963">Cytoplasm</keyword>
<accession>B7WVN2</accession>
<reference evidence="6 7" key="1">
    <citation type="journal article" date="2004" name="Appl. Environ. Microbiol.">
        <title>Mineralization of individual congeners of linear alkylbenzenesulfonate by defined pairs of heterotrophic bacteria.</title>
        <authorList>
            <person name="Schleheck D."/>
            <person name="Knepper T.P."/>
            <person name="Fischer K."/>
            <person name="Cook A.M."/>
        </authorList>
    </citation>
    <scope>NUCLEOTIDE SEQUENCE [LARGE SCALE GENOMIC DNA]</scope>
    <source>
        <strain evidence="7">DSM 14576 / KF-1</strain>
    </source>
</reference>
<dbReference type="InterPro" id="IPR000304">
    <property type="entry name" value="Pyrroline-COOH_reductase"/>
</dbReference>
<evidence type="ECO:0000313" key="7">
    <source>
        <dbReference type="Proteomes" id="UP000003039"/>
    </source>
</evidence>
<dbReference type="SUPFAM" id="SSF48179">
    <property type="entry name" value="6-phosphogluconate dehydrogenase C-terminal domain-like"/>
    <property type="match status" value="1"/>
</dbReference>
<evidence type="ECO:0000259" key="5">
    <source>
        <dbReference type="Pfam" id="PF14748"/>
    </source>
</evidence>
<protein>
    <recommendedName>
        <fullName evidence="3">Pyrroline-5-carboxylate reductase</fullName>
        <shortName evidence="3">P5C reductase</shortName>
        <shortName evidence="3">P5CR</shortName>
        <ecNumber evidence="3">1.5.1.2</ecNumber>
    </recommendedName>
    <alternativeName>
        <fullName evidence="3">PCA reductase</fullName>
    </alternativeName>
</protein>
<dbReference type="PANTHER" id="PTHR11645">
    <property type="entry name" value="PYRROLINE-5-CARBOXYLATE REDUCTASE"/>
    <property type="match status" value="1"/>
</dbReference>
<dbReference type="RefSeq" id="WP_003055446.1">
    <property type="nucleotide sequence ID" value="NZ_AAUJ02000001.1"/>
</dbReference>
<organism evidence="6 7">
    <name type="scientific">Comamonas testosteroni (strain DSM 14576 / KF-1)</name>
    <name type="common">Pseudomonas testosteroni</name>
    <dbReference type="NCBI Taxonomy" id="399795"/>
    <lineage>
        <taxon>Bacteria</taxon>
        <taxon>Pseudomonadati</taxon>
        <taxon>Pseudomonadota</taxon>
        <taxon>Betaproteobacteria</taxon>
        <taxon>Burkholderiales</taxon>
        <taxon>Comamonadaceae</taxon>
        <taxon>Comamonas</taxon>
    </lineage>
</organism>
<evidence type="ECO:0000256" key="1">
    <source>
        <dbReference type="ARBA" id="ARBA00005525"/>
    </source>
</evidence>
<dbReference type="Gene3D" id="1.10.3730.10">
    <property type="entry name" value="ProC C-terminal domain-like"/>
    <property type="match status" value="1"/>
</dbReference>
<dbReference type="InterPro" id="IPR008927">
    <property type="entry name" value="6-PGluconate_DH-like_C_sf"/>
</dbReference>
<evidence type="ECO:0000256" key="2">
    <source>
        <dbReference type="ARBA" id="ARBA00023002"/>
    </source>
</evidence>
<feature type="binding site" evidence="4">
    <location>
        <begin position="9"/>
        <end position="14"/>
    </location>
    <ligand>
        <name>NADP(+)</name>
        <dbReference type="ChEBI" id="CHEBI:58349"/>
    </ligand>
</feature>
<name>B7WVN2_COMTK</name>
<comment type="subcellular location">
    <subcellularLocation>
        <location evidence="3">Cytoplasm</location>
    </subcellularLocation>
</comment>
<dbReference type="eggNOG" id="COG0345">
    <property type="taxonomic scope" value="Bacteria"/>
</dbReference>
<keyword evidence="3 4" id="KW-0521">NADP</keyword>
<evidence type="ECO:0000313" key="6">
    <source>
        <dbReference type="EMBL" id="EED67654.1"/>
    </source>
</evidence>
<dbReference type="UniPathway" id="UPA00098">
    <property type="reaction ID" value="UER00361"/>
</dbReference>
<dbReference type="GO" id="GO:0055129">
    <property type="term" value="P:L-proline biosynthetic process"/>
    <property type="evidence" value="ECO:0007669"/>
    <property type="project" value="UniProtKB-UniRule"/>
</dbReference>
<dbReference type="PANTHER" id="PTHR11645:SF0">
    <property type="entry name" value="PYRROLINE-5-CARBOXYLATE REDUCTASE 3"/>
    <property type="match status" value="1"/>
</dbReference>
<dbReference type="SUPFAM" id="SSF51735">
    <property type="entry name" value="NAD(P)-binding Rossmann-fold domains"/>
    <property type="match status" value="1"/>
</dbReference>
<dbReference type="EC" id="1.5.1.2" evidence="3"/>
<dbReference type="InterPro" id="IPR029036">
    <property type="entry name" value="P5CR_dimer"/>
</dbReference>
<dbReference type="Gene3D" id="3.40.50.720">
    <property type="entry name" value="NAD(P)-binding Rossmann-like Domain"/>
    <property type="match status" value="1"/>
</dbReference>
<dbReference type="PIRSF" id="PIRSF000193">
    <property type="entry name" value="Pyrrol-5-carb_rd"/>
    <property type="match status" value="1"/>
</dbReference>
<gene>
    <name evidence="3" type="primary">proC</name>
    <name evidence="6" type="ORF">CtesDRAFT_PD2600</name>
</gene>
<dbReference type="AlphaFoldDB" id="B7WVN2"/>
<dbReference type="GO" id="GO:0004735">
    <property type="term" value="F:pyrroline-5-carboxylate reductase activity"/>
    <property type="evidence" value="ECO:0007669"/>
    <property type="project" value="UniProtKB-UniRule"/>
</dbReference>
<comment type="caution">
    <text evidence="6">The sequence shown here is derived from an EMBL/GenBank/DDBJ whole genome shotgun (WGS) entry which is preliminary data.</text>
</comment>
<dbReference type="OrthoDB" id="9805754at2"/>
<dbReference type="GO" id="GO:0005737">
    <property type="term" value="C:cytoplasm"/>
    <property type="evidence" value="ECO:0007669"/>
    <property type="project" value="UniProtKB-SubCell"/>
</dbReference>
<dbReference type="InterPro" id="IPR036291">
    <property type="entry name" value="NAD(P)-bd_dom_sf"/>
</dbReference>
<comment type="similarity">
    <text evidence="1 3">Belongs to the pyrroline-5-carboxylate reductase family.</text>
</comment>
<keyword evidence="2 3" id="KW-0560">Oxidoreductase</keyword>
<comment type="function">
    <text evidence="3">Catalyzes the reduction of 1-pyrroline-5-carboxylate (PCA) to L-proline.</text>
</comment>
<evidence type="ECO:0000256" key="4">
    <source>
        <dbReference type="PIRSR" id="PIRSR000193-1"/>
    </source>
</evidence>
<keyword evidence="3" id="KW-0028">Amino-acid biosynthesis</keyword>
<dbReference type="Pfam" id="PF14748">
    <property type="entry name" value="P5CR_dimer"/>
    <property type="match status" value="1"/>
</dbReference>
<proteinExistence type="inferred from homology"/>
<dbReference type="EMBL" id="AAUJ02000001">
    <property type="protein sequence ID" value="EED67654.1"/>
    <property type="molecule type" value="Genomic_DNA"/>
</dbReference>
<comment type="catalytic activity">
    <reaction evidence="3">
        <text>L-proline + NADP(+) = (S)-1-pyrroline-5-carboxylate + NADPH + 2 H(+)</text>
        <dbReference type="Rhea" id="RHEA:14109"/>
        <dbReference type="ChEBI" id="CHEBI:15378"/>
        <dbReference type="ChEBI" id="CHEBI:17388"/>
        <dbReference type="ChEBI" id="CHEBI:57783"/>
        <dbReference type="ChEBI" id="CHEBI:58349"/>
        <dbReference type="ChEBI" id="CHEBI:60039"/>
        <dbReference type="EC" id="1.5.1.2"/>
    </reaction>
</comment>
<comment type="pathway">
    <text evidence="3">Amino-acid biosynthesis; L-proline biosynthesis; L-proline from L-glutamate 5-semialdehyde: step 1/1.</text>
</comment>
<dbReference type="Proteomes" id="UP000003039">
    <property type="component" value="Unassembled WGS sequence"/>
</dbReference>
<comment type="catalytic activity">
    <reaction evidence="3">
        <text>L-proline + NAD(+) = (S)-1-pyrroline-5-carboxylate + NADH + 2 H(+)</text>
        <dbReference type="Rhea" id="RHEA:14105"/>
        <dbReference type="ChEBI" id="CHEBI:15378"/>
        <dbReference type="ChEBI" id="CHEBI:17388"/>
        <dbReference type="ChEBI" id="CHEBI:57540"/>
        <dbReference type="ChEBI" id="CHEBI:57945"/>
        <dbReference type="ChEBI" id="CHEBI:60039"/>
        <dbReference type="EC" id="1.5.1.2"/>
    </reaction>
</comment>
<dbReference type="HAMAP" id="MF_01925">
    <property type="entry name" value="P5C_reductase"/>
    <property type="match status" value="1"/>
</dbReference>
<sequence length="268" mass="29222">MTIRKCTYIGLGNMGLAVYKATHKYFLANGWKIEAIDLNPQRTINITTDDIKLAQTPPERSTVTFIGVRPQDFISLREHSHKVDIVVSMMAGISVDTIKTVFPGSRIIRIIPNTPCAFGAGITPIYTDFNSLKDTTTASVLTALSRLGPLMPVLDEPMINCATGISAGGPAYIMLIAEAMISTAEEMGFEPAESRQLVAHTLLGSAELLIQTSKSPRELAQEVMTPNGTTERGVSELQRRDIGNSFRTALLNASKRAIDIARESRNQK</sequence>
<evidence type="ECO:0000256" key="3">
    <source>
        <dbReference type="HAMAP-Rule" id="MF_01925"/>
    </source>
</evidence>
<keyword evidence="3" id="KW-0641">Proline biosynthesis</keyword>